<dbReference type="Pfam" id="PF00392">
    <property type="entry name" value="GntR"/>
    <property type="match status" value="1"/>
</dbReference>
<dbReference type="InterPro" id="IPR011711">
    <property type="entry name" value="GntR_C"/>
</dbReference>
<dbReference type="PANTHER" id="PTHR43537">
    <property type="entry name" value="TRANSCRIPTIONAL REGULATOR, GNTR FAMILY"/>
    <property type="match status" value="1"/>
</dbReference>
<dbReference type="CDD" id="cd07377">
    <property type="entry name" value="WHTH_GntR"/>
    <property type="match status" value="1"/>
</dbReference>
<dbReference type="GO" id="GO:0003700">
    <property type="term" value="F:DNA-binding transcription factor activity"/>
    <property type="evidence" value="ECO:0007669"/>
    <property type="project" value="InterPro"/>
</dbReference>
<keyword evidence="5" id="KW-0670">Pyruvate</keyword>
<evidence type="ECO:0000256" key="1">
    <source>
        <dbReference type="ARBA" id="ARBA00023015"/>
    </source>
</evidence>
<evidence type="ECO:0000313" key="5">
    <source>
        <dbReference type="EMBL" id="MBA8991594.1"/>
    </source>
</evidence>
<dbReference type="Pfam" id="PF07729">
    <property type="entry name" value="FCD"/>
    <property type="match status" value="1"/>
</dbReference>
<accession>A0AAW3T9Z5</accession>
<dbReference type="InterPro" id="IPR036388">
    <property type="entry name" value="WH-like_DNA-bd_sf"/>
</dbReference>
<dbReference type="GO" id="GO:0003677">
    <property type="term" value="F:DNA binding"/>
    <property type="evidence" value="ECO:0007669"/>
    <property type="project" value="UniProtKB-KW"/>
</dbReference>
<proteinExistence type="predicted"/>
<dbReference type="SMART" id="SM00345">
    <property type="entry name" value="HTH_GNTR"/>
    <property type="match status" value="1"/>
</dbReference>
<keyword evidence="3" id="KW-0804">Transcription</keyword>
<evidence type="ECO:0000259" key="4">
    <source>
        <dbReference type="PROSITE" id="PS50949"/>
    </source>
</evidence>
<sequence>MPAFSENDPLNIRLELESVPAGSPASEVARQLVSLLTAGDLAPGSRLPSERVLAERLGVGRSAVREALAALEILGIVQIRPGSGTYLQGGTSDLLPTTLSWGLMLASNRTRELLEVRSSLERTAAILAAQRATDEELDALGATLDQQAATLDDPAAFIEADVRFHVLLARAGGNDVLADLLQSLRSMLSVWVGRRVTTRDATEAAYREHRAVHDAMRARDVVATQRAMDEHMATASARIEHADPVSHEDEAATA</sequence>
<dbReference type="InterPro" id="IPR008920">
    <property type="entry name" value="TF_FadR/GntR_C"/>
</dbReference>
<dbReference type="PROSITE" id="PS50949">
    <property type="entry name" value="HTH_GNTR"/>
    <property type="match status" value="1"/>
</dbReference>
<comment type="caution">
    <text evidence="5">The sequence shown here is derived from an EMBL/GenBank/DDBJ whole genome shotgun (WGS) entry which is preliminary data.</text>
</comment>
<keyword evidence="2" id="KW-0238">DNA-binding</keyword>
<feature type="domain" description="HTH gntR-type" evidence="4">
    <location>
        <begin position="22"/>
        <end position="90"/>
    </location>
</feature>
<evidence type="ECO:0000256" key="2">
    <source>
        <dbReference type="ARBA" id="ARBA00023125"/>
    </source>
</evidence>
<reference evidence="5 6" key="1">
    <citation type="submission" date="2020-07" db="EMBL/GenBank/DDBJ databases">
        <title>Above-ground endophytic microbial communities from plants in different locations in the United States.</title>
        <authorList>
            <person name="Frank C."/>
        </authorList>
    </citation>
    <scope>NUCLEOTIDE SEQUENCE [LARGE SCALE GENOMIC DNA]</scope>
    <source>
        <strain evidence="5 6">WPL5_2</strain>
    </source>
</reference>
<protein>
    <submittedName>
        <fullName evidence="5">GntR family transcriptional repressor for pyruvate dehydrogenase complex</fullName>
    </submittedName>
</protein>
<dbReference type="Proteomes" id="UP000590225">
    <property type="component" value="Unassembled WGS sequence"/>
</dbReference>
<organism evidence="5 6">
    <name type="scientific">Curtobacterium pusillum</name>
    <dbReference type="NCBI Taxonomy" id="69373"/>
    <lineage>
        <taxon>Bacteria</taxon>
        <taxon>Bacillati</taxon>
        <taxon>Actinomycetota</taxon>
        <taxon>Actinomycetes</taxon>
        <taxon>Micrococcales</taxon>
        <taxon>Microbacteriaceae</taxon>
        <taxon>Curtobacterium</taxon>
    </lineage>
</organism>
<keyword evidence="1" id="KW-0805">Transcription regulation</keyword>
<dbReference type="PANTHER" id="PTHR43537:SF5">
    <property type="entry name" value="UXU OPERON TRANSCRIPTIONAL REGULATOR"/>
    <property type="match status" value="1"/>
</dbReference>
<dbReference type="EMBL" id="JACGXP010000004">
    <property type="protein sequence ID" value="MBA8991594.1"/>
    <property type="molecule type" value="Genomic_DNA"/>
</dbReference>
<dbReference type="AlphaFoldDB" id="A0AAW3T9Z5"/>
<dbReference type="InterPro" id="IPR036390">
    <property type="entry name" value="WH_DNA-bd_sf"/>
</dbReference>
<evidence type="ECO:0000256" key="3">
    <source>
        <dbReference type="ARBA" id="ARBA00023163"/>
    </source>
</evidence>
<dbReference type="PRINTS" id="PR00035">
    <property type="entry name" value="HTHGNTR"/>
</dbReference>
<dbReference type="RefSeq" id="WP_182516649.1">
    <property type="nucleotide sequence ID" value="NZ_JACGXP010000004.1"/>
</dbReference>
<dbReference type="SUPFAM" id="SSF46785">
    <property type="entry name" value="Winged helix' DNA-binding domain"/>
    <property type="match status" value="1"/>
</dbReference>
<dbReference type="Gene3D" id="1.10.10.10">
    <property type="entry name" value="Winged helix-like DNA-binding domain superfamily/Winged helix DNA-binding domain"/>
    <property type="match status" value="1"/>
</dbReference>
<dbReference type="SUPFAM" id="SSF48008">
    <property type="entry name" value="GntR ligand-binding domain-like"/>
    <property type="match status" value="1"/>
</dbReference>
<dbReference type="Gene3D" id="1.20.120.530">
    <property type="entry name" value="GntR ligand-binding domain-like"/>
    <property type="match status" value="1"/>
</dbReference>
<dbReference type="InterPro" id="IPR000524">
    <property type="entry name" value="Tscrpt_reg_HTH_GntR"/>
</dbReference>
<name>A0AAW3T9Z5_9MICO</name>
<gene>
    <name evidence="5" type="ORF">FHW23_002863</name>
</gene>
<dbReference type="SMART" id="SM00895">
    <property type="entry name" value="FCD"/>
    <property type="match status" value="1"/>
</dbReference>
<evidence type="ECO:0000313" key="6">
    <source>
        <dbReference type="Proteomes" id="UP000590225"/>
    </source>
</evidence>